<evidence type="ECO:0000256" key="4">
    <source>
        <dbReference type="ARBA" id="ARBA00021721"/>
    </source>
</evidence>
<evidence type="ECO:0000313" key="14">
    <source>
        <dbReference type="EMBL" id="KAK7871263.1"/>
    </source>
</evidence>
<dbReference type="EMBL" id="JAZDUA010000041">
    <property type="protein sequence ID" value="KAK7871263.1"/>
    <property type="molecule type" value="Genomic_DNA"/>
</dbReference>
<keyword evidence="11" id="KW-1015">Disulfide bond</keyword>
<feature type="domain" description="Phospholipase A2-like central" evidence="13">
    <location>
        <begin position="160"/>
        <end position="254"/>
    </location>
</feature>
<evidence type="ECO:0000256" key="1">
    <source>
        <dbReference type="ARBA" id="ARBA00001913"/>
    </source>
</evidence>
<dbReference type="Gene3D" id="1.20.90.10">
    <property type="entry name" value="Phospholipase A2 domain"/>
    <property type="match status" value="1"/>
</dbReference>
<keyword evidence="9" id="KW-0442">Lipid degradation</keyword>
<dbReference type="SUPFAM" id="SSF48619">
    <property type="entry name" value="Phospholipase A2, PLA2"/>
    <property type="match status" value="1"/>
</dbReference>
<organism evidence="14 15">
    <name type="scientific">Gryllus longicercus</name>
    <dbReference type="NCBI Taxonomy" id="2509291"/>
    <lineage>
        <taxon>Eukaryota</taxon>
        <taxon>Metazoa</taxon>
        <taxon>Ecdysozoa</taxon>
        <taxon>Arthropoda</taxon>
        <taxon>Hexapoda</taxon>
        <taxon>Insecta</taxon>
        <taxon>Pterygota</taxon>
        <taxon>Neoptera</taxon>
        <taxon>Polyneoptera</taxon>
        <taxon>Orthoptera</taxon>
        <taxon>Ensifera</taxon>
        <taxon>Gryllidea</taxon>
        <taxon>Grylloidea</taxon>
        <taxon>Gryllidae</taxon>
        <taxon>Gryllinae</taxon>
        <taxon>Gryllus</taxon>
    </lineage>
</organism>
<keyword evidence="10" id="KW-0443">Lipid metabolism</keyword>
<accession>A0AAN9WGN7</accession>
<keyword evidence="5" id="KW-0964">Secreted</keyword>
<protein>
    <recommendedName>
        <fullName evidence="4">Phospholipase A2</fullName>
        <ecNumber evidence="3">3.1.1.4</ecNumber>
    </recommendedName>
    <alternativeName>
        <fullName evidence="12">Phosphatidylcholine 2-acylhydrolase</fullName>
    </alternativeName>
</protein>
<comment type="caution">
    <text evidence="14">The sequence shown here is derived from an EMBL/GenBank/DDBJ whole genome shotgun (WGS) entry which is preliminary data.</text>
</comment>
<evidence type="ECO:0000256" key="10">
    <source>
        <dbReference type="ARBA" id="ARBA00023098"/>
    </source>
</evidence>
<dbReference type="InterPro" id="IPR016090">
    <property type="entry name" value="PLA2-like_dom"/>
</dbReference>
<name>A0AAN9WGN7_9ORTH</name>
<keyword evidence="15" id="KW-1185">Reference proteome</keyword>
<reference evidence="14 15" key="1">
    <citation type="submission" date="2024-03" db="EMBL/GenBank/DDBJ databases">
        <title>The genome assembly and annotation of the cricket Gryllus longicercus Weissman &amp; Gray.</title>
        <authorList>
            <person name="Szrajer S."/>
            <person name="Gray D."/>
            <person name="Ylla G."/>
        </authorList>
    </citation>
    <scope>NUCLEOTIDE SEQUENCE [LARGE SCALE GENOMIC DNA]</scope>
    <source>
        <strain evidence="14">DAG 2021-001</strain>
        <tissue evidence="14">Whole body minus gut</tissue>
    </source>
</reference>
<evidence type="ECO:0000313" key="15">
    <source>
        <dbReference type="Proteomes" id="UP001378592"/>
    </source>
</evidence>
<evidence type="ECO:0000259" key="13">
    <source>
        <dbReference type="Pfam" id="PF05826"/>
    </source>
</evidence>
<keyword evidence="6" id="KW-0479">Metal-binding</keyword>
<dbReference type="PANTHER" id="PTHR12253">
    <property type="entry name" value="RH14732P"/>
    <property type="match status" value="1"/>
</dbReference>
<dbReference type="Pfam" id="PF05826">
    <property type="entry name" value="Phospholip_A2_2"/>
    <property type="match status" value="1"/>
</dbReference>
<evidence type="ECO:0000256" key="7">
    <source>
        <dbReference type="ARBA" id="ARBA00022801"/>
    </source>
</evidence>
<gene>
    <name evidence="14" type="ORF">R5R35_007550</name>
</gene>
<dbReference type="EC" id="3.1.1.4" evidence="3"/>
<evidence type="ECO:0000256" key="8">
    <source>
        <dbReference type="ARBA" id="ARBA00022837"/>
    </source>
</evidence>
<dbReference type="InterPro" id="IPR036444">
    <property type="entry name" value="PLipase_A2_dom_sf"/>
</dbReference>
<evidence type="ECO:0000256" key="9">
    <source>
        <dbReference type="ARBA" id="ARBA00022963"/>
    </source>
</evidence>
<dbReference type="AlphaFoldDB" id="A0AAN9WGN7"/>
<dbReference type="GO" id="GO:0050482">
    <property type="term" value="P:arachidonate secretion"/>
    <property type="evidence" value="ECO:0007669"/>
    <property type="project" value="InterPro"/>
</dbReference>
<dbReference type="FunFam" id="1.20.90.10:FF:000002">
    <property type="entry name" value="Phospholipase A2 group III"/>
    <property type="match status" value="1"/>
</dbReference>
<dbReference type="Proteomes" id="UP001378592">
    <property type="component" value="Unassembled WGS sequence"/>
</dbReference>
<comment type="subcellular location">
    <subcellularLocation>
        <location evidence="2">Secreted</location>
    </subcellularLocation>
</comment>
<keyword evidence="7" id="KW-0378">Hydrolase</keyword>
<dbReference type="GO" id="GO:0005576">
    <property type="term" value="C:extracellular region"/>
    <property type="evidence" value="ECO:0007669"/>
    <property type="project" value="UniProtKB-SubCell"/>
</dbReference>
<dbReference type="GO" id="GO:0006644">
    <property type="term" value="P:phospholipid metabolic process"/>
    <property type="evidence" value="ECO:0007669"/>
    <property type="project" value="InterPro"/>
</dbReference>
<evidence type="ECO:0000256" key="11">
    <source>
        <dbReference type="ARBA" id="ARBA00023157"/>
    </source>
</evidence>
<evidence type="ECO:0000256" key="6">
    <source>
        <dbReference type="ARBA" id="ARBA00022723"/>
    </source>
</evidence>
<keyword evidence="8" id="KW-0106">Calcium</keyword>
<evidence type="ECO:0000256" key="12">
    <source>
        <dbReference type="ARBA" id="ARBA00029903"/>
    </source>
</evidence>
<dbReference type="InterPro" id="IPR033113">
    <property type="entry name" value="PLA2_histidine"/>
</dbReference>
<evidence type="ECO:0000256" key="3">
    <source>
        <dbReference type="ARBA" id="ARBA00013278"/>
    </source>
</evidence>
<dbReference type="GO" id="GO:0004623">
    <property type="term" value="F:phospholipase A2 activity"/>
    <property type="evidence" value="ECO:0007669"/>
    <property type="project" value="UniProtKB-EC"/>
</dbReference>
<proteinExistence type="predicted"/>
<comment type="cofactor">
    <cofactor evidence="1">
        <name>Ca(2+)</name>
        <dbReference type="ChEBI" id="CHEBI:29108"/>
    </cofactor>
</comment>
<dbReference type="CDD" id="cd04704">
    <property type="entry name" value="PLA2_bee_venom_like"/>
    <property type="match status" value="1"/>
</dbReference>
<dbReference type="GO" id="GO:0016042">
    <property type="term" value="P:lipid catabolic process"/>
    <property type="evidence" value="ECO:0007669"/>
    <property type="project" value="UniProtKB-KW"/>
</dbReference>
<dbReference type="PROSITE" id="PS00118">
    <property type="entry name" value="PA2_HIS"/>
    <property type="match status" value="1"/>
</dbReference>
<evidence type="ECO:0000256" key="5">
    <source>
        <dbReference type="ARBA" id="ARBA00022525"/>
    </source>
</evidence>
<evidence type="ECO:0000256" key="2">
    <source>
        <dbReference type="ARBA" id="ARBA00004613"/>
    </source>
</evidence>
<sequence>MADARTWPLQVDVGGAAPWVATALVLLVLAGAATPAVAQAQRVTFFRDRLRYKPFTWLFADPDSSRQVYVHDQTIAVVELGPKQILLNCELIEVPTPKISAAVLKNLSSINKPIPVSLKEIRQLMHNCKDLEPPEGAINKSIGDSPNPQKIDPWSILTGIVPGTKWCGNGDIASTYFDLGFFTEVDKCCRVHDICPVKVRGFETRYNIKNVAFYTKSHCDCDTTFYQCLKATQHPAANLMGRFYFNLLRTQCIEDIQSSTSEEPKRIFRPPKHIY</sequence>
<dbReference type="GO" id="GO:0046872">
    <property type="term" value="F:metal ion binding"/>
    <property type="evidence" value="ECO:0007669"/>
    <property type="project" value="UniProtKB-KW"/>
</dbReference>